<evidence type="ECO:0000256" key="10">
    <source>
        <dbReference type="ARBA" id="ARBA00023180"/>
    </source>
</evidence>
<dbReference type="Pfam" id="PF08263">
    <property type="entry name" value="LRRNT_2"/>
    <property type="match status" value="1"/>
</dbReference>
<dbReference type="InterPro" id="IPR001611">
    <property type="entry name" value="Leu-rich_rpt"/>
</dbReference>
<evidence type="ECO:0000256" key="1">
    <source>
        <dbReference type="ARBA" id="ARBA00004479"/>
    </source>
</evidence>
<dbReference type="Pfam" id="PF00560">
    <property type="entry name" value="LRR_1"/>
    <property type="match status" value="1"/>
</dbReference>
<dbReference type="InterPro" id="IPR046956">
    <property type="entry name" value="RLP23-like"/>
</dbReference>
<reference evidence="12" key="1">
    <citation type="journal article" date="2021" name="Front. Plant Sci.">
        <title>Chromosome-Scale Genome Assembly for Chinese Sour Jujube and Insights Into Its Genome Evolution and Domestication Signature.</title>
        <authorList>
            <person name="Shen L.-Y."/>
            <person name="Luo H."/>
            <person name="Wang X.-L."/>
            <person name="Wang X.-M."/>
            <person name="Qiu X.-J."/>
            <person name="Liu H."/>
            <person name="Zhou S.-S."/>
            <person name="Jia K.-H."/>
            <person name="Nie S."/>
            <person name="Bao Y.-T."/>
            <person name="Zhang R.-G."/>
            <person name="Yun Q.-Z."/>
            <person name="Chai Y.-H."/>
            <person name="Lu J.-Y."/>
            <person name="Li Y."/>
            <person name="Zhao S.-W."/>
            <person name="Mao J.-F."/>
            <person name="Jia S.-G."/>
            <person name="Mao Y.-M."/>
        </authorList>
    </citation>
    <scope>NUCLEOTIDE SEQUENCE</scope>
    <source>
        <strain evidence="12">AT0</strain>
        <tissue evidence="12">Leaf</tissue>
    </source>
</reference>
<keyword evidence="4" id="KW-0812">Transmembrane</keyword>
<sequence>MKDHSRMFSKSLSLVVALDVSENNLSGDLPEELTKLLGLVSLNLSRNHISGHVPESISKLKVLESLDLSNNRFSGAIPESLKSLSFLGYLNLSNNDLSGRIPYKDHMITFEASCYGGNQGLCGAPLAVKCPDDEDDGSYCHENGLNDPDNRLSSWKGSNCCQWHGISCENSTGAVITVDLHNPYPEGFHSSGRYVFYNLSGEITPSLPKLKSLRHLDLSLVSLKMNENDLPMVGLCAKWRKKGTKFDAKPHNLFNGSFNGGDKTEQTGLAIGGWPKGDDEEELKGSKWLGFIMNRLRLLERRRIERT</sequence>
<evidence type="ECO:0000256" key="3">
    <source>
        <dbReference type="ARBA" id="ARBA00022614"/>
    </source>
</evidence>
<keyword evidence="9" id="KW-0675">Receptor</keyword>
<evidence type="ECO:0000256" key="7">
    <source>
        <dbReference type="ARBA" id="ARBA00022989"/>
    </source>
</evidence>
<proteinExistence type="inferred from homology"/>
<keyword evidence="8" id="KW-0472">Membrane</keyword>
<dbReference type="PRINTS" id="PR00019">
    <property type="entry name" value="LEURICHRPT"/>
</dbReference>
<evidence type="ECO:0000313" key="12">
    <source>
        <dbReference type="EMBL" id="KAH7527968.1"/>
    </source>
</evidence>
<dbReference type="EMBL" id="JAEACU010000005">
    <property type="protein sequence ID" value="KAH7527968.1"/>
    <property type="molecule type" value="Genomic_DNA"/>
</dbReference>
<evidence type="ECO:0000259" key="11">
    <source>
        <dbReference type="Pfam" id="PF08263"/>
    </source>
</evidence>
<dbReference type="InterPro" id="IPR032675">
    <property type="entry name" value="LRR_dom_sf"/>
</dbReference>
<dbReference type="PANTHER" id="PTHR48063:SF16">
    <property type="entry name" value="LRR RECEPTOR-LIKE SERINE_THREONINE-PROTEIN KINASE GSO1"/>
    <property type="match status" value="1"/>
</dbReference>
<dbReference type="GO" id="GO:0016020">
    <property type="term" value="C:membrane"/>
    <property type="evidence" value="ECO:0007669"/>
    <property type="project" value="UniProtKB-SubCell"/>
</dbReference>
<keyword evidence="5" id="KW-0732">Signal</keyword>
<gene>
    <name evidence="12" type="ORF">FEM48_Zijuj05G0022200</name>
</gene>
<keyword evidence="7" id="KW-1133">Transmembrane helix</keyword>
<dbReference type="PANTHER" id="PTHR48063">
    <property type="entry name" value="LRR RECEPTOR-LIKE KINASE"/>
    <property type="match status" value="1"/>
</dbReference>
<dbReference type="Gene3D" id="3.80.10.10">
    <property type="entry name" value="Ribonuclease Inhibitor"/>
    <property type="match status" value="2"/>
</dbReference>
<organism evidence="12 13">
    <name type="scientific">Ziziphus jujuba var. spinosa</name>
    <dbReference type="NCBI Taxonomy" id="714518"/>
    <lineage>
        <taxon>Eukaryota</taxon>
        <taxon>Viridiplantae</taxon>
        <taxon>Streptophyta</taxon>
        <taxon>Embryophyta</taxon>
        <taxon>Tracheophyta</taxon>
        <taxon>Spermatophyta</taxon>
        <taxon>Magnoliopsida</taxon>
        <taxon>eudicotyledons</taxon>
        <taxon>Gunneridae</taxon>
        <taxon>Pentapetalae</taxon>
        <taxon>rosids</taxon>
        <taxon>fabids</taxon>
        <taxon>Rosales</taxon>
        <taxon>Rhamnaceae</taxon>
        <taxon>Paliureae</taxon>
        <taxon>Ziziphus</taxon>
    </lineage>
</organism>
<dbReference type="FunFam" id="3.80.10.10:FF:000111">
    <property type="entry name" value="LRR receptor-like serine/threonine-protein kinase ERECTA"/>
    <property type="match status" value="1"/>
</dbReference>
<evidence type="ECO:0000256" key="4">
    <source>
        <dbReference type="ARBA" id="ARBA00022692"/>
    </source>
</evidence>
<evidence type="ECO:0000256" key="6">
    <source>
        <dbReference type="ARBA" id="ARBA00022737"/>
    </source>
</evidence>
<keyword evidence="3" id="KW-0433">Leucine-rich repeat</keyword>
<feature type="domain" description="Leucine-rich repeat-containing N-terminal plant-type" evidence="11">
    <location>
        <begin position="143"/>
        <end position="168"/>
    </location>
</feature>
<comment type="similarity">
    <text evidence="2">Belongs to the RLP family.</text>
</comment>
<protein>
    <recommendedName>
        <fullName evidence="11">Leucine-rich repeat-containing N-terminal plant-type domain-containing protein</fullName>
    </recommendedName>
</protein>
<name>A0A978VC79_ZIZJJ</name>
<dbReference type="Pfam" id="PF13855">
    <property type="entry name" value="LRR_8"/>
    <property type="match status" value="1"/>
</dbReference>
<keyword evidence="6" id="KW-0677">Repeat</keyword>
<evidence type="ECO:0000256" key="8">
    <source>
        <dbReference type="ARBA" id="ARBA00023136"/>
    </source>
</evidence>
<comment type="subcellular location">
    <subcellularLocation>
        <location evidence="1">Membrane</location>
        <topology evidence="1">Single-pass type I membrane protein</topology>
    </subcellularLocation>
</comment>
<comment type="caution">
    <text evidence="12">The sequence shown here is derived from an EMBL/GenBank/DDBJ whole genome shotgun (WGS) entry which is preliminary data.</text>
</comment>
<accession>A0A978VC79</accession>
<evidence type="ECO:0000256" key="5">
    <source>
        <dbReference type="ARBA" id="ARBA00022729"/>
    </source>
</evidence>
<evidence type="ECO:0000256" key="2">
    <source>
        <dbReference type="ARBA" id="ARBA00009592"/>
    </source>
</evidence>
<dbReference type="AlphaFoldDB" id="A0A978VC79"/>
<keyword evidence="10" id="KW-0325">Glycoprotein</keyword>
<dbReference type="InterPro" id="IPR013210">
    <property type="entry name" value="LRR_N_plant-typ"/>
</dbReference>
<dbReference type="Proteomes" id="UP000813462">
    <property type="component" value="Unassembled WGS sequence"/>
</dbReference>
<evidence type="ECO:0000313" key="13">
    <source>
        <dbReference type="Proteomes" id="UP000813462"/>
    </source>
</evidence>
<dbReference type="SUPFAM" id="SSF52058">
    <property type="entry name" value="L domain-like"/>
    <property type="match status" value="2"/>
</dbReference>
<evidence type="ECO:0000256" key="9">
    <source>
        <dbReference type="ARBA" id="ARBA00023170"/>
    </source>
</evidence>